<reference evidence="9" key="1">
    <citation type="journal article" date="2023" name="G3 (Bethesda)">
        <title>Whole genome assembly and annotation of the endangered Caribbean coral Acropora cervicornis.</title>
        <authorList>
            <person name="Selwyn J.D."/>
            <person name="Vollmer S.V."/>
        </authorList>
    </citation>
    <scope>NUCLEOTIDE SEQUENCE</scope>
    <source>
        <strain evidence="9">K2</strain>
    </source>
</reference>
<evidence type="ECO:0000256" key="6">
    <source>
        <dbReference type="PROSITE-ProRule" id="PRU00104"/>
    </source>
</evidence>
<comment type="catalytic activity">
    <reaction evidence="1">
        <text>S-ubiquitinyl-[E2 ubiquitin-conjugating enzyme]-L-cysteine + [acceptor protein]-L-lysine = [E2 ubiquitin-conjugating enzyme]-L-cysteine + N(6)-ubiquitinyl-[acceptor protein]-L-lysine.</text>
        <dbReference type="EC" id="2.3.2.26"/>
    </reaction>
</comment>
<feature type="active site" description="Glycyl thioester intermediate" evidence="6">
    <location>
        <position position="602"/>
    </location>
</feature>
<reference evidence="9" key="2">
    <citation type="journal article" date="2023" name="Science">
        <title>Genomic signatures of disease resistance in endangered staghorn corals.</title>
        <authorList>
            <person name="Vollmer S.V."/>
            <person name="Selwyn J.D."/>
            <person name="Despard B.A."/>
            <person name="Roesel C.L."/>
        </authorList>
    </citation>
    <scope>NUCLEOTIDE SEQUENCE</scope>
    <source>
        <strain evidence="9">K2</strain>
    </source>
</reference>
<name>A0AAD9UW89_ACRCE</name>
<dbReference type="GO" id="GO:0000209">
    <property type="term" value="P:protein polyubiquitination"/>
    <property type="evidence" value="ECO:0007669"/>
    <property type="project" value="TreeGrafter"/>
</dbReference>
<comment type="pathway">
    <text evidence="2">Protein modification; protein ubiquitination.</text>
</comment>
<dbReference type="Gene3D" id="3.90.1750.10">
    <property type="entry name" value="Hect, E3 ligase catalytic domains"/>
    <property type="match status" value="1"/>
</dbReference>
<evidence type="ECO:0000256" key="3">
    <source>
        <dbReference type="ARBA" id="ARBA00012485"/>
    </source>
</evidence>
<dbReference type="SMART" id="SM00119">
    <property type="entry name" value="HECTc"/>
    <property type="match status" value="1"/>
</dbReference>
<evidence type="ECO:0000256" key="2">
    <source>
        <dbReference type="ARBA" id="ARBA00004906"/>
    </source>
</evidence>
<dbReference type="PROSITE" id="PS50237">
    <property type="entry name" value="HECT"/>
    <property type="match status" value="2"/>
</dbReference>
<evidence type="ECO:0000256" key="7">
    <source>
        <dbReference type="SAM" id="MobiDB-lite"/>
    </source>
</evidence>
<keyword evidence="5 6" id="KW-0833">Ubl conjugation pathway</keyword>
<evidence type="ECO:0000313" key="9">
    <source>
        <dbReference type="EMBL" id="KAK2552258.1"/>
    </source>
</evidence>
<dbReference type="EMBL" id="JARQWQ010000089">
    <property type="protein sequence ID" value="KAK2552258.1"/>
    <property type="molecule type" value="Genomic_DNA"/>
</dbReference>
<dbReference type="GO" id="GO:0005737">
    <property type="term" value="C:cytoplasm"/>
    <property type="evidence" value="ECO:0007669"/>
    <property type="project" value="TreeGrafter"/>
</dbReference>
<comment type="caution">
    <text evidence="6">Lacks conserved residue(s) required for the propagation of feature annotation.</text>
</comment>
<dbReference type="InterPro" id="IPR000569">
    <property type="entry name" value="HECT_dom"/>
</dbReference>
<evidence type="ECO:0000256" key="1">
    <source>
        <dbReference type="ARBA" id="ARBA00000885"/>
    </source>
</evidence>
<dbReference type="AlphaFoldDB" id="A0AAD9UW89"/>
<keyword evidence="4" id="KW-0808">Transferase</keyword>
<evidence type="ECO:0000259" key="8">
    <source>
        <dbReference type="PROSITE" id="PS50237"/>
    </source>
</evidence>
<dbReference type="PANTHER" id="PTHR11254">
    <property type="entry name" value="HECT DOMAIN UBIQUITIN-PROTEIN LIGASE"/>
    <property type="match status" value="1"/>
</dbReference>
<dbReference type="EC" id="2.3.2.26" evidence="3"/>
<dbReference type="InterPro" id="IPR050409">
    <property type="entry name" value="E3_ubiq-protein_ligase"/>
</dbReference>
<evidence type="ECO:0000313" key="10">
    <source>
        <dbReference type="Proteomes" id="UP001249851"/>
    </source>
</evidence>
<evidence type="ECO:0000256" key="4">
    <source>
        <dbReference type="ARBA" id="ARBA00022679"/>
    </source>
</evidence>
<protein>
    <recommendedName>
        <fullName evidence="3">HECT-type E3 ubiquitin transferase</fullName>
        <ecNumber evidence="3">2.3.2.26</ecNumber>
    </recommendedName>
</protein>
<feature type="domain" description="HECT" evidence="8">
    <location>
        <begin position="308"/>
        <end position="343"/>
    </location>
</feature>
<dbReference type="Proteomes" id="UP001249851">
    <property type="component" value="Unassembled WGS sequence"/>
</dbReference>
<evidence type="ECO:0000256" key="5">
    <source>
        <dbReference type="ARBA" id="ARBA00022786"/>
    </source>
</evidence>
<gene>
    <name evidence="9" type="ORF">P5673_026786</name>
</gene>
<feature type="domain" description="HECT" evidence="8">
    <location>
        <begin position="455"/>
        <end position="635"/>
    </location>
</feature>
<dbReference type="SUPFAM" id="SSF56204">
    <property type="entry name" value="Hect, E3 ligase catalytic domain"/>
    <property type="match status" value="1"/>
</dbReference>
<dbReference type="GO" id="GO:0006511">
    <property type="term" value="P:ubiquitin-dependent protein catabolic process"/>
    <property type="evidence" value="ECO:0007669"/>
    <property type="project" value="TreeGrafter"/>
</dbReference>
<feature type="compositionally biased region" description="Acidic residues" evidence="7">
    <location>
        <begin position="171"/>
        <end position="182"/>
    </location>
</feature>
<keyword evidence="10" id="KW-1185">Reference proteome</keyword>
<proteinExistence type="predicted"/>
<dbReference type="InterPro" id="IPR035983">
    <property type="entry name" value="Hect_E3_ubiquitin_ligase"/>
</dbReference>
<feature type="region of interest" description="Disordered" evidence="7">
    <location>
        <begin position="169"/>
        <end position="189"/>
    </location>
</feature>
<dbReference type="Pfam" id="PF00632">
    <property type="entry name" value="HECT"/>
    <property type="match status" value="1"/>
</dbReference>
<comment type="caution">
    <text evidence="9">The sequence shown here is derived from an EMBL/GenBank/DDBJ whole genome shotgun (WGS) entry which is preliminary data.</text>
</comment>
<dbReference type="PANTHER" id="PTHR11254:SF67">
    <property type="entry name" value="E3 UBIQUITIN-PROTEIN LIGASE HUWE1"/>
    <property type="match status" value="1"/>
</dbReference>
<accession>A0AAD9UW89</accession>
<dbReference type="GO" id="GO:0061630">
    <property type="term" value="F:ubiquitin protein ligase activity"/>
    <property type="evidence" value="ECO:0007669"/>
    <property type="project" value="UniProtKB-EC"/>
</dbReference>
<organism evidence="9 10">
    <name type="scientific">Acropora cervicornis</name>
    <name type="common">Staghorn coral</name>
    <dbReference type="NCBI Taxonomy" id="6130"/>
    <lineage>
        <taxon>Eukaryota</taxon>
        <taxon>Metazoa</taxon>
        <taxon>Cnidaria</taxon>
        <taxon>Anthozoa</taxon>
        <taxon>Hexacorallia</taxon>
        <taxon>Scleractinia</taxon>
        <taxon>Astrocoeniina</taxon>
        <taxon>Acroporidae</taxon>
        <taxon>Acropora</taxon>
    </lineage>
</organism>
<sequence>MKIQKRRSDVSSEDPQIAIPVQVLPPLQLLCRDSRRGKRRAASSVPSGPFSRDIILLSWPKAKEVPRQSTKVTLQEKGHIINAFQFRKEWTAIDVELGIRNALQDTLPSDVDVEILYSVHTSLSKPTLAPGQDLNGATLSRVFHSNKPIYVRPSKELVPLPPRNKAQRVDDFEDDEEDDLEDDHLPVMLPDRDTSLLSTSQPSGGDIVNVPSVPQQQNQHSEYETYVQLFDEGVWDEDKDPAFIEAVQASLAEWQERPGSHPTSESVHTILRSFQENLHTSADGNETVSVIISRKAIMQSTLRAIERKTFSFMKPVNVTFAGEEAVDAGGPRREYFRLLMASLAASAVFHGSWFSHDLYQLNQGKYALAGKLVAWSVLQGCNGPRCLSEVGYSVSGGIAVDPVIAIEAIADVGVKKILNAIEACTSEKEFADVLEKSADQIAGYGYSNIYIAKLANKDDIVHSLLKQHFVYGVHAEYALFIEGMNTVGNFGNVVLANKSVFDSILSNKQDKLTAAKFKSFYELNTSEQGSNSRQQEESTIYCFEVFLKDLEEGERDGLALEDLLVFITGSDTVPPLGFDHVITVEFYDFTGNGRRRPWSSTCGLTFHLPRGIEEPQEFNALMKEALLGCHGFGKS</sequence>
<dbReference type="Gene3D" id="3.30.2410.10">
    <property type="entry name" value="Hect, E3 ligase catalytic domain"/>
    <property type="match status" value="1"/>
</dbReference>